<organism evidence="3 4">
    <name type="scientific">Sphaerulina musiva (strain SO2202)</name>
    <name type="common">Poplar stem canker fungus</name>
    <name type="synonym">Septoria musiva</name>
    <dbReference type="NCBI Taxonomy" id="692275"/>
    <lineage>
        <taxon>Eukaryota</taxon>
        <taxon>Fungi</taxon>
        <taxon>Dikarya</taxon>
        <taxon>Ascomycota</taxon>
        <taxon>Pezizomycotina</taxon>
        <taxon>Dothideomycetes</taxon>
        <taxon>Dothideomycetidae</taxon>
        <taxon>Mycosphaerellales</taxon>
        <taxon>Mycosphaerellaceae</taxon>
        <taxon>Sphaerulina</taxon>
    </lineage>
</organism>
<sequence length="504" mass="57257">MSHNPGPIVEFYYDISCPYAYIASTKISSLASRTSAHIIWRPVLLGAIYRATLAPQGAGGSASDIFNSTKKSITSRALQRTITRHGIPFRQPKFHPQKTTAALRLVYFVRESWRERLTRELFRLYWVENVEGVGRKEVLRRAVERCEFDGRGDGDDDGDGEEVKRVLKAIEDGSFEGEEQRRQLEISTDLAVQRGAPGVPSFWIPEEIWRDSASTTNPTGESRKGRLYWGQDRMHFVEAVLLGLNNTSQERQSGDTTTFDQALGWTQLASLHRRFNNSSNSSNNNNNSRRNLTIDMKPFLLGILFREIGAPNVPMQAMSEQKRKYMQRDHGDWVRWWNAVSLQEGREELDGKIEFQWPENFPIRTTNLLRAVLVEERLCGVLYRACWERNLNMSDDKVLKQVIAEAGFDADAILQAANEEKIKQELRLRTQEAKDAGICGVPTYRVFRRKLGQGESDWKQFGDLVWGQDEIAVVEDLIAGWDGTTTTTTTSGVENSSSSSHSKL</sequence>
<keyword evidence="4" id="KW-1185">Reference proteome</keyword>
<dbReference type="Pfam" id="PF01323">
    <property type="entry name" value="DSBA"/>
    <property type="match status" value="2"/>
</dbReference>
<dbReference type="GO" id="GO:0006749">
    <property type="term" value="P:glutathione metabolic process"/>
    <property type="evidence" value="ECO:0007669"/>
    <property type="project" value="TreeGrafter"/>
</dbReference>
<dbReference type="Proteomes" id="UP000016931">
    <property type="component" value="Unassembled WGS sequence"/>
</dbReference>
<dbReference type="GO" id="GO:0004364">
    <property type="term" value="F:glutathione transferase activity"/>
    <property type="evidence" value="ECO:0007669"/>
    <property type="project" value="TreeGrafter"/>
</dbReference>
<dbReference type="SUPFAM" id="SSF52833">
    <property type="entry name" value="Thioredoxin-like"/>
    <property type="match status" value="2"/>
</dbReference>
<dbReference type="RefSeq" id="XP_016756829.1">
    <property type="nucleotide sequence ID" value="XM_016908228.1"/>
</dbReference>
<dbReference type="HOGENOM" id="CLU_647619_0_0_1"/>
<dbReference type="InterPro" id="IPR051924">
    <property type="entry name" value="GST_Kappa/NadH"/>
</dbReference>
<feature type="region of interest" description="Disordered" evidence="1">
    <location>
        <begin position="485"/>
        <end position="504"/>
    </location>
</feature>
<dbReference type="InterPro" id="IPR001853">
    <property type="entry name" value="DSBA-like_thioredoxin_dom"/>
</dbReference>
<dbReference type="GO" id="GO:0005777">
    <property type="term" value="C:peroxisome"/>
    <property type="evidence" value="ECO:0007669"/>
    <property type="project" value="TreeGrafter"/>
</dbReference>
<dbReference type="OMA" id="FYWADKF"/>
<protein>
    <submittedName>
        <fullName evidence="3">Thioredoxin-like protein</fullName>
    </submittedName>
</protein>
<evidence type="ECO:0000256" key="1">
    <source>
        <dbReference type="SAM" id="MobiDB-lite"/>
    </source>
</evidence>
<dbReference type="GeneID" id="27905365"/>
<dbReference type="PANTHER" id="PTHR42943:SF2">
    <property type="entry name" value="GLUTATHIONE S-TRANSFERASE KAPPA 1"/>
    <property type="match status" value="1"/>
</dbReference>
<dbReference type="eggNOG" id="ENOG502RG41">
    <property type="taxonomic scope" value="Eukaryota"/>
</dbReference>
<dbReference type="Gene3D" id="3.40.30.10">
    <property type="entry name" value="Glutaredoxin"/>
    <property type="match status" value="2"/>
</dbReference>
<feature type="domain" description="DSBA-like thioredoxin" evidence="2">
    <location>
        <begin position="290"/>
        <end position="475"/>
    </location>
</feature>
<dbReference type="PANTHER" id="PTHR42943">
    <property type="entry name" value="GLUTATHIONE S-TRANSFERASE KAPPA"/>
    <property type="match status" value="1"/>
</dbReference>
<dbReference type="EMBL" id="KB456270">
    <property type="protein sequence ID" value="EMF08708.1"/>
    <property type="molecule type" value="Genomic_DNA"/>
</dbReference>
<dbReference type="InterPro" id="IPR036249">
    <property type="entry name" value="Thioredoxin-like_sf"/>
</dbReference>
<proteinExistence type="predicted"/>
<evidence type="ECO:0000313" key="4">
    <source>
        <dbReference type="Proteomes" id="UP000016931"/>
    </source>
</evidence>
<reference evidence="3 4" key="1">
    <citation type="journal article" date="2012" name="PLoS Pathog.">
        <title>Diverse lifestyles and strategies of plant pathogenesis encoded in the genomes of eighteen Dothideomycetes fungi.</title>
        <authorList>
            <person name="Ohm R.A."/>
            <person name="Feau N."/>
            <person name="Henrissat B."/>
            <person name="Schoch C.L."/>
            <person name="Horwitz B.A."/>
            <person name="Barry K.W."/>
            <person name="Condon B.J."/>
            <person name="Copeland A.C."/>
            <person name="Dhillon B."/>
            <person name="Glaser F."/>
            <person name="Hesse C.N."/>
            <person name="Kosti I."/>
            <person name="LaButti K."/>
            <person name="Lindquist E.A."/>
            <person name="Lucas S."/>
            <person name="Salamov A.A."/>
            <person name="Bradshaw R.E."/>
            <person name="Ciuffetti L."/>
            <person name="Hamelin R.C."/>
            <person name="Kema G.H.J."/>
            <person name="Lawrence C."/>
            <person name="Scott J.A."/>
            <person name="Spatafora J.W."/>
            <person name="Turgeon B.G."/>
            <person name="de Wit P.J.G.M."/>
            <person name="Zhong S."/>
            <person name="Goodwin S.B."/>
            <person name="Grigoriev I.V."/>
        </authorList>
    </citation>
    <scope>NUCLEOTIDE SEQUENCE [LARGE SCALE GENOMIC DNA]</scope>
    <source>
        <strain evidence="3 4">SO2202</strain>
    </source>
</reference>
<dbReference type="GO" id="GO:0005739">
    <property type="term" value="C:mitochondrion"/>
    <property type="evidence" value="ECO:0007669"/>
    <property type="project" value="TreeGrafter"/>
</dbReference>
<evidence type="ECO:0000313" key="3">
    <source>
        <dbReference type="EMBL" id="EMF08708.1"/>
    </source>
</evidence>
<feature type="domain" description="DSBA-like thioredoxin" evidence="2">
    <location>
        <begin position="9"/>
        <end position="238"/>
    </location>
</feature>
<name>M3BRF8_SPHMS</name>
<gene>
    <name evidence="3" type="ORF">SEPMUDRAFT_166398</name>
</gene>
<dbReference type="AlphaFoldDB" id="M3BRF8"/>
<dbReference type="GO" id="GO:0004602">
    <property type="term" value="F:glutathione peroxidase activity"/>
    <property type="evidence" value="ECO:0007669"/>
    <property type="project" value="TreeGrafter"/>
</dbReference>
<evidence type="ECO:0000259" key="2">
    <source>
        <dbReference type="Pfam" id="PF01323"/>
    </source>
</evidence>
<accession>M3BRF8</accession>
<dbReference type="OrthoDB" id="4664297at2759"/>